<reference evidence="3 4" key="1">
    <citation type="submission" date="2023-02" db="EMBL/GenBank/DDBJ databases">
        <title>Oceanobacillus kimchii IFOP_LL358 isolated form Alexandrium catenella lab strain.</title>
        <authorList>
            <person name="Gajardo G."/>
            <person name="Ueki S."/>
            <person name="Maruyama F."/>
        </authorList>
    </citation>
    <scope>NUCLEOTIDE SEQUENCE [LARGE SCALE GENOMIC DNA]</scope>
    <source>
        <strain evidence="3 4">IFOP_LL358</strain>
    </source>
</reference>
<evidence type="ECO:0000256" key="2">
    <source>
        <dbReference type="ARBA" id="ARBA00023239"/>
    </source>
</evidence>
<keyword evidence="1" id="KW-0479">Metal-binding</keyword>
<dbReference type="Proteomes" id="UP001275436">
    <property type="component" value="Unassembled WGS sequence"/>
</dbReference>
<evidence type="ECO:0000256" key="1">
    <source>
        <dbReference type="ARBA" id="ARBA00022723"/>
    </source>
</evidence>
<dbReference type="PANTHER" id="PTHR33542">
    <property type="entry name" value="SIROHYDROCHLORIN FERROCHELATASE, CHLOROPLASTIC"/>
    <property type="match status" value="1"/>
</dbReference>
<dbReference type="PANTHER" id="PTHR33542:SF3">
    <property type="entry name" value="SIROHYDROCHLORIN FERROCHELATASE, CHLOROPLASTIC"/>
    <property type="match status" value="1"/>
</dbReference>
<dbReference type="EMBL" id="BSKO01000001">
    <property type="protein sequence ID" value="GLO66309.1"/>
    <property type="molecule type" value="Genomic_DNA"/>
</dbReference>
<sequence length="254" mass="28745">MQGVLYVSHGSRIPEATAGAIAFINEVKKQIDIPLQEICFLEISKPDVGQGVDNLIKQGATKIAIVPVLLLRAGHYYQDIPEEIKQLKNKYPLIQFIYGEPLGVQNRLTNVLVERIEETNIQPDEGSKILLVGRGSRSPQTQKDIEQIASNLQLKMNLHVDVCYLAACSPSFEHGLRSSLEENYSRVFVVPYLWFTGVLLQSMEREINVMEKQGKDFILCSELSKHPIMVEALKDRVQEAIHSNKIYNSTREVR</sequence>
<organism evidence="3 4">
    <name type="scientific">Oceanobacillus kimchii</name>
    <dbReference type="NCBI Taxonomy" id="746691"/>
    <lineage>
        <taxon>Bacteria</taxon>
        <taxon>Bacillati</taxon>
        <taxon>Bacillota</taxon>
        <taxon>Bacilli</taxon>
        <taxon>Bacillales</taxon>
        <taxon>Bacillaceae</taxon>
        <taxon>Oceanobacillus</taxon>
    </lineage>
</organism>
<accession>A0ABQ5THG0</accession>
<gene>
    <name evidence="3" type="primary">sirB</name>
    <name evidence="3" type="ORF">MACH08_20930</name>
</gene>
<dbReference type="SUPFAM" id="SSF53800">
    <property type="entry name" value="Chelatase"/>
    <property type="match status" value="1"/>
</dbReference>
<keyword evidence="4" id="KW-1185">Reference proteome</keyword>
<dbReference type="CDD" id="cd03416">
    <property type="entry name" value="CbiX_SirB_N"/>
    <property type="match status" value="1"/>
</dbReference>
<comment type="caution">
    <text evidence="3">The sequence shown here is derived from an EMBL/GenBank/DDBJ whole genome shotgun (WGS) entry which is preliminary data.</text>
</comment>
<dbReference type="InterPro" id="IPR002762">
    <property type="entry name" value="CbiX-like"/>
</dbReference>
<protein>
    <submittedName>
        <fullName evidence="3">Sirohydrochlorin ferrochelatase</fullName>
    </submittedName>
</protein>
<dbReference type="Gene3D" id="3.40.50.1400">
    <property type="match status" value="2"/>
</dbReference>
<dbReference type="InterPro" id="IPR050963">
    <property type="entry name" value="Sirohydro_Cobaltochel/CbiX"/>
</dbReference>
<keyword evidence="2" id="KW-0456">Lyase</keyword>
<evidence type="ECO:0000313" key="4">
    <source>
        <dbReference type="Proteomes" id="UP001275436"/>
    </source>
</evidence>
<evidence type="ECO:0000313" key="3">
    <source>
        <dbReference type="EMBL" id="GLO66309.1"/>
    </source>
</evidence>
<name>A0ABQ5THG0_9BACI</name>
<dbReference type="CDD" id="cd03414">
    <property type="entry name" value="CbiX_SirB_C"/>
    <property type="match status" value="1"/>
</dbReference>
<proteinExistence type="predicted"/>
<dbReference type="Pfam" id="PF01903">
    <property type="entry name" value="CbiX"/>
    <property type="match status" value="2"/>
</dbReference>
<dbReference type="RefSeq" id="WP_017796774.1">
    <property type="nucleotide sequence ID" value="NZ_BSKO01000001.1"/>
</dbReference>